<dbReference type="GO" id="GO:0019213">
    <property type="term" value="F:deacetylase activity"/>
    <property type="evidence" value="ECO:0007669"/>
    <property type="project" value="TreeGrafter"/>
</dbReference>
<reference evidence="6 8" key="1">
    <citation type="submission" date="2016-10" db="EMBL/GenBank/DDBJ databases">
        <authorList>
            <person name="Varghese N."/>
            <person name="Submissions S."/>
        </authorList>
    </citation>
    <scope>NUCLEOTIDE SEQUENCE [LARGE SCALE GENOMIC DNA]</scope>
    <source>
        <strain evidence="6 8">DSM 282</strain>
    </source>
</reference>
<evidence type="ECO:0000256" key="5">
    <source>
        <dbReference type="ARBA" id="ARBA00023277"/>
    </source>
</evidence>
<evidence type="ECO:0000313" key="7">
    <source>
        <dbReference type="EMBL" id="SFK53545.1"/>
    </source>
</evidence>
<dbReference type="GO" id="GO:0046872">
    <property type="term" value="F:metal ion binding"/>
    <property type="evidence" value="ECO:0007669"/>
    <property type="project" value="UniProtKB-KW"/>
</dbReference>
<proteinExistence type="predicted"/>
<evidence type="ECO:0000256" key="4">
    <source>
        <dbReference type="ARBA" id="ARBA00022842"/>
    </source>
</evidence>
<dbReference type="AlphaFoldDB" id="A0A1I4AAX8"/>
<evidence type="ECO:0000313" key="9">
    <source>
        <dbReference type="Proteomes" id="UP000199579"/>
    </source>
</evidence>
<dbReference type="SUPFAM" id="SSF88713">
    <property type="entry name" value="Glycoside hydrolase/deacetylase"/>
    <property type="match status" value="1"/>
</dbReference>
<name>A0A1I4AAX8_9GAMM</name>
<dbReference type="PANTHER" id="PTHR31609">
    <property type="entry name" value="YDJC DEACETYLASE FAMILY MEMBER"/>
    <property type="match status" value="1"/>
</dbReference>
<dbReference type="InterPro" id="IPR011330">
    <property type="entry name" value="Glyco_hydro/deAcase_b/a-brl"/>
</dbReference>
<evidence type="ECO:0008006" key="10">
    <source>
        <dbReference type="Google" id="ProtNLM"/>
    </source>
</evidence>
<keyword evidence="2" id="KW-0479">Metal-binding</keyword>
<keyword evidence="4" id="KW-0460">Magnesium</keyword>
<dbReference type="Proteomes" id="UP000199579">
    <property type="component" value="Unassembled WGS sequence"/>
</dbReference>
<dbReference type="GO" id="GO:0016787">
    <property type="term" value="F:hydrolase activity"/>
    <property type="evidence" value="ECO:0007669"/>
    <property type="project" value="UniProtKB-KW"/>
</dbReference>
<evidence type="ECO:0000256" key="2">
    <source>
        <dbReference type="ARBA" id="ARBA00022723"/>
    </source>
</evidence>
<evidence type="ECO:0000313" key="6">
    <source>
        <dbReference type="EMBL" id="SFA92578.1"/>
    </source>
</evidence>
<dbReference type="Pfam" id="PF04794">
    <property type="entry name" value="YdjC"/>
    <property type="match status" value="1"/>
</dbReference>
<keyword evidence="5" id="KW-0119">Carbohydrate metabolism</keyword>
<protein>
    <recommendedName>
        <fullName evidence="10">YdjC-like protein</fullName>
    </recommendedName>
</protein>
<sequence>MPSRVIVNADDFGLNREENAVIVHAFRRGLISSATLMANMPAFTHACALIHAEGLHGRVGLHVNLTCGRPLSSAIAAQRRFCNASGEFALCLSRHRLWLDPAARTAIDDELQAQWQRCLDHGVRPTHLDSHQHVHNIWPIGEQLARFAAAQGVPLRQARNLGANLDPLKRLFKTLLNRRLRRLAGRGVEHVCTPADLRDQPLPAQGTLEVIVHLCSLGEDFGDACLAPGESLAALLEQRLGGIPRVAYSACAGAAGGDALHPVT</sequence>
<comment type="cofactor">
    <cofactor evidence="1">
        <name>Mg(2+)</name>
        <dbReference type="ChEBI" id="CHEBI:18420"/>
    </cofactor>
</comment>
<evidence type="ECO:0000313" key="8">
    <source>
        <dbReference type="Proteomes" id="UP000198861"/>
    </source>
</evidence>
<accession>A0A1I4AAX8</accession>
<dbReference type="Proteomes" id="UP000198861">
    <property type="component" value="Unassembled WGS sequence"/>
</dbReference>
<evidence type="ECO:0000256" key="1">
    <source>
        <dbReference type="ARBA" id="ARBA00001946"/>
    </source>
</evidence>
<dbReference type="EMBL" id="FOSX01000009">
    <property type="protein sequence ID" value="SFK53545.1"/>
    <property type="molecule type" value="Genomic_DNA"/>
</dbReference>
<dbReference type="EMBL" id="FOKJ01000008">
    <property type="protein sequence ID" value="SFA92578.1"/>
    <property type="molecule type" value="Genomic_DNA"/>
</dbReference>
<reference evidence="7 9" key="2">
    <citation type="submission" date="2016-10" db="EMBL/GenBank/DDBJ databases">
        <authorList>
            <person name="de Groot N.N."/>
        </authorList>
    </citation>
    <scope>NUCLEOTIDE SEQUENCE [LARGE SCALE GENOMIC DNA]</scope>
    <source>
        <strain evidence="7 9">DSM 381</strain>
    </source>
</reference>
<dbReference type="GO" id="GO:0005975">
    <property type="term" value="P:carbohydrate metabolic process"/>
    <property type="evidence" value="ECO:0007669"/>
    <property type="project" value="InterPro"/>
</dbReference>
<gene>
    <name evidence="6" type="ORF">SAMN04244571_00807</name>
    <name evidence="7" type="ORF">SAMN04244574_00960</name>
</gene>
<dbReference type="InterPro" id="IPR006879">
    <property type="entry name" value="YdjC-like"/>
</dbReference>
<keyword evidence="8" id="KW-1185">Reference proteome</keyword>
<keyword evidence="3" id="KW-0378">Hydrolase</keyword>
<dbReference type="Gene3D" id="3.20.20.370">
    <property type="entry name" value="Glycoside hydrolase/deacetylase"/>
    <property type="match status" value="1"/>
</dbReference>
<organism evidence="7 9">
    <name type="scientific">Azotobacter beijerinckii</name>
    <dbReference type="NCBI Taxonomy" id="170623"/>
    <lineage>
        <taxon>Bacteria</taxon>
        <taxon>Pseudomonadati</taxon>
        <taxon>Pseudomonadota</taxon>
        <taxon>Gammaproteobacteria</taxon>
        <taxon>Pseudomonadales</taxon>
        <taxon>Pseudomonadaceae</taxon>
        <taxon>Azotobacter</taxon>
    </lineage>
</organism>
<dbReference type="RefSeq" id="WP_090936572.1">
    <property type="nucleotide sequence ID" value="NZ_FOKJ01000008.1"/>
</dbReference>
<dbReference type="PANTHER" id="PTHR31609:SF1">
    <property type="entry name" value="CARBOHYDRATE DEACETYLASE"/>
    <property type="match status" value="1"/>
</dbReference>
<evidence type="ECO:0000256" key="3">
    <source>
        <dbReference type="ARBA" id="ARBA00022801"/>
    </source>
</evidence>